<dbReference type="PANTHER" id="PTHR23099:SF0">
    <property type="entry name" value="GERM CELL NUCLEAR ACIDIC PROTEIN"/>
    <property type="match status" value="1"/>
</dbReference>
<name>A0A1E3IU56_9TREE</name>
<proteinExistence type="predicted"/>
<dbReference type="AlphaFoldDB" id="A0A1E3IU56"/>
<feature type="compositionally biased region" description="Basic residues" evidence="1">
    <location>
        <begin position="377"/>
        <end position="387"/>
    </location>
</feature>
<evidence type="ECO:0000259" key="2">
    <source>
        <dbReference type="SMART" id="SM00731"/>
    </source>
</evidence>
<sequence>MSRGGFRERPIIVISDSEDDLDEAFVLPKPKALSRKAGKYTIVPISKPDSKMPLSPRRTVVFAPSPAKPDSVGSKPNVTPAAKKPIAKFTKSPAPQKKAIVISDSEDEVDVESLGLDQLKTGDPDMIVGRSFGADTDDDLASAGDVLSSPTRRPSAKIPSLLTSSLPLTPTPVFGKSASSSVCESDSEEDWVPTRTPRRTPGKAKGLILSEDEEETEGLPMGRTVAKSKRPNASIFLDLAADVEDEEVEEGEDGYYDEDDSYGSLRDFIVDDSDANDYAEASSSDESEEEDFQSRSERKKSRQPPQDIEEVGDLPEDGENSGGTRGISWGDEDTNDFLRYSPPRRPVQVSDLNIKSLTIIDGTDSESDDPLPIHIPNRPKKTVKTKAKPPDIPSSKARAGMTKKGWNQEREKIASSLFKELDETVFQKKLGEKGAKVTIEWNSRLLKTAGMARQRRPVLKDGTFSTVYLIELSEKVLTDESRIKNTLAHEMCHLATWAISGDLKNPHGKHFKSWANAVMNVRGDIEVTTRHNYVIEYKYEWKCSNATCGAIYKRQSKSIDITKQVCGTCRSKLAPLFETSQKAASGFQLYLKENMKNAKAAMPSASHGDVMRALSARWTGAGKEATSDEHVKYWKDMAANRRFQQ</sequence>
<dbReference type="EMBL" id="AWGH01000018">
    <property type="protein sequence ID" value="ODN92102.1"/>
    <property type="molecule type" value="Genomic_DNA"/>
</dbReference>
<organism evidence="3 4">
    <name type="scientific">Cryptococcus wingfieldii CBS 7118</name>
    <dbReference type="NCBI Taxonomy" id="1295528"/>
    <lineage>
        <taxon>Eukaryota</taxon>
        <taxon>Fungi</taxon>
        <taxon>Dikarya</taxon>
        <taxon>Basidiomycota</taxon>
        <taxon>Agaricomycotina</taxon>
        <taxon>Tremellomycetes</taxon>
        <taxon>Tremellales</taxon>
        <taxon>Cryptococcaceae</taxon>
        <taxon>Cryptococcus</taxon>
    </lineage>
</organism>
<feature type="region of interest" description="Disordered" evidence="1">
    <location>
        <begin position="116"/>
        <end position="344"/>
    </location>
</feature>
<reference evidence="3 4" key="1">
    <citation type="submission" date="2016-06" db="EMBL/GenBank/DDBJ databases">
        <title>Evolution of pathogenesis and genome organization in the Tremellales.</title>
        <authorList>
            <person name="Cuomo C."/>
            <person name="Litvintseva A."/>
            <person name="Heitman J."/>
            <person name="Chen Y."/>
            <person name="Sun S."/>
            <person name="Springer D."/>
            <person name="Dromer F."/>
            <person name="Young S."/>
            <person name="Zeng Q."/>
            <person name="Chapman S."/>
            <person name="Gujja S."/>
            <person name="Saif S."/>
            <person name="Birren B."/>
        </authorList>
    </citation>
    <scope>NUCLEOTIDE SEQUENCE [LARGE SCALE GENOMIC DNA]</scope>
    <source>
        <strain evidence="3 4">CBS 7118</strain>
    </source>
</reference>
<dbReference type="GeneID" id="30194986"/>
<dbReference type="SMART" id="SM00731">
    <property type="entry name" value="SprT"/>
    <property type="match status" value="1"/>
</dbReference>
<dbReference type="OrthoDB" id="20772at2759"/>
<dbReference type="InterPro" id="IPR006640">
    <property type="entry name" value="SprT-like_domain"/>
</dbReference>
<feature type="region of interest" description="Disordered" evidence="1">
    <location>
        <begin position="363"/>
        <end position="406"/>
    </location>
</feature>
<dbReference type="Proteomes" id="UP000094819">
    <property type="component" value="Unassembled WGS sequence"/>
</dbReference>
<dbReference type="SUPFAM" id="SSF47095">
    <property type="entry name" value="HMG-box"/>
    <property type="match status" value="1"/>
</dbReference>
<feature type="compositionally biased region" description="Acidic residues" evidence="1">
    <location>
        <begin position="270"/>
        <end position="291"/>
    </location>
</feature>
<dbReference type="CDD" id="cd00084">
    <property type="entry name" value="HMG-box_SF"/>
    <property type="match status" value="1"/>
</dbReference>
<feature type="compositionally biased region" description="Acidic residues" evidence="1">
    <location>
        <begin position="307"/>
        <end position="319"/>
    </location>
</feature>
<feature type="compositionally biased region" description="Acidic residues" evidence="1">
    <location>
        <begin position="241"/>
        <end position="261"/>
    </location>
</feature>
<feature type="compositionally biased region" description="Low complexity" evidence="1">
    <location>
        <begin position="159"/>
        <end position="184"/>
    </location>
</feature>
<evidence type="ECO:0000313" key="3">
    <source>
        <dbReference type="EMBL" id="ODN92102.1"/>
    </source>
</evidence>
<dbReference type="InterPro" id="IPR036910">
    <property type="entry name" value="HMG_box_dom_sf"/>
</dbReference>
<accession>A0A1E3IU56</accession>
<dbReference type="GO" id="GO:0006950">
    <property type="term" value="P:response to stress"/>
    <property type="evidence" value="ECO:0007669"/>
    <property type="project" value="UniProtKB-ARBA"/>
</dbReference>
<dbReference type="Gene3D" id="1.10.30.10">
    <property type="entry name" value="High mobility group box domain"/>
    <property type="match status" value="1"/>
</dbReference>
<feature type="domain" description="SprT-like" evidence="2">
    <location>
        <begin position="411"/>
        <end position="576"/>
    </location>
</feature>
<comment type="caution">
    <text evidence="3">The sequence shown here is derived from an EMBL/GenBank/DDBJ whole genome shotgun (WGS) entry which is preliminary data.</text>
</comment>
<evidence type="ECO:0000313" key="4">
    <source>
        <dbReference type="Proteomes" id="UP000094819"/>
    </source>
</evidence>
<dbReference type="PANTHER" id="PTHR23099">
    <property type="entry name" value="TRANSCRIPTIONAL REGULATOR"/>
    <property type="match status" value="1"/>
</dbReference>
<evidence type="ECO:0000256" key="1">
    <source>
        <dbReference type="SAM" id="MobiDB-lite"/>
    </source>
</evidence>
<dbReference type="RefSeq" id="XP_019030236.1">
    <property type="nucleotide sequence ID" value="XM_019177852.1"/>
</dbReference>
<gene>
    <name evidence="3" type="ORF">L198_05774</name>
</gene>
<dbReference type="Pfam" id="PF10263">
    <property type="entry name" value="SprT-like"/>
    <property type="match status" value="1"/>
</dbReference>
<keyword evidence="4" id="KW-1185">Reference proteome</keyword>
<dbReference type="GO" id="GO:0005634">
    <property type="term" value="C:nucleus"/>
    <property type="evidence" value="ECO:0007669"/>
    <property type="project" value="TreeGrafter"/>
</dbReference>
<protein>
    <recommendedName>
        <fullName evidence="2">SprT-like domain-containing protein</fullName>
    </recommendedName>
</protein>